<evidence type="ECO:0000313" key="1">
    <source>
        <dbReference type="EMBL" id="KAA6383625.1"/>
    </source>
</evidence>
<dbReference type="EMBL" id="SNRW01006152">
    <property type="protein sequence ID" value="KAA6383625.1"/>
    <property type="molecule type" value="Genomic_DNA"/>
</dbReference>
<name>A0A5J4VME9_9EUKA</name>
<dbReference type="Proteomes" id="UP000324800">
    <property type="component" value="Unassembled WGS sequence"/>
</dbReference>
<comment type="caution">
    <text evidence="1">The sequence shown here is derived from an EMBL/GenBank/DDBJ whole genome shotgun (WGS) entry which is preliminary data.</text>
</comment>
<dbReference type="AlphaFoldDB" id="A0A5J4VME9"/>
<sequence>MSTNQEWRTISTQIEQDQTTISEQQWLECIPIPKLEHNGRELLVKSKNISEQFNKGFELDSISHSDNSSVKGQLWRNTQISETEIRDLVPGGQVQEVENIQYQPSSDNGRSMRSNHFRAILIEQAGSSTENRERQLYNFQQQEQWRRCSISRKFIDHILKIVDDLNIQIHSFLLKEKNNIIPDSLSVLATSKDYFLKEEILQETLVMLRIKPTVDIYAKRRNKKFRRFVSLVQDNKTVAQECLSIPLCQELFYLQHPIPLIYPTINNEIIEMITAVLVEKALKLQSQAKG</sequence>
<organism evidence="1 2">
    <name type="scientific">Streblomastix strix</name>
    <dbReference type="NCBI Taxonomy" id="222440"/>
    <lineage>
        <taxon>Eukaryota</taxon>
        <taxon>Metamonada</taxon>
        <taxon>Preaxostyla</taxon>
        <taxon>Oxymonadida</taxon>
        <taxon>Streblomastigidae</taxon>
        <taxon>Streblomastix</taxon>
    </lineage>
</organism>
<proteinExistence type="predicted"/>
<gene>
    <name evidence="1" type="ORF">EZS28_020847</name>
</gene>
<accession>A0A5J4VME9</accession>
<protein>
    <submittedName>
        <fullName evidence="1">Uncharacterized protein</fullName>
    </submittedName>
</protein>
<evidence type="ECO:0000313" key="2">
    <source>
        <dbReference type="Proteomes" id="UP000324800"/>
    </source>
</evidence>
<reference evidence="1 2" key="1">
    <citation type="submission" date="2019-03" db="EMBL/GenBank/DDBJ databases">
        <title>Single cell metagenomics reveals metabolic interactions within the superorganism composed of flagellate Streblomastix strix and complex community of Bacteroidetes bacteria on its surface.</title>
        <authorList>
            <person name="Treitli S.C."/>
            <person name="Kolisko M."/>
            <person name="Husnik F."/>
            <person name="Keeling P."/>
            <person name="Hampl V."/>
        </authorList>
    </citation>
    <scope>NUCLEOTIDE SEQUENCE [LARGE SCALE GENOMIC DNA]</scope>
    <source>
        <strain evidence="1">ST1C</strain>
    </source>
</reference>